<dbReference type="Proteomes" id="UP000288197">
    <property type="component" value="Unassembled WGS sequence"/>
</dbReference>
<sequence>MKIIISPTKQMTDEQDFFYPKSQPTFLNDTDLILKALQKLSYDEAKKLWKCNDKLAEENYTRIKNADLKKATSPAIMSYKGLQYQYMAPDLFTEPALDYLQNHVRILSGFYGILKPFDGIIPYRLEMQAPLPVEKSKNLYTFWNKKLYEALEFDKGPVINLASKEYSKCLTPYLKPEDQLIEVSFSHIIDGKLKVKATLAKMARGEMVRYLAENNVTTIEEVKNFDHPHYKYSKEHSDLSKIVFLYEE</sequence>
<dbReference type="PANTHER" id="PTHR30283:SF4">
    <property type="entry name" value="PEROXIDE STRESS RESISTANCE PROTEIN YAAA"/>
    <property type="match status" value="1"/>
</dbReference>
<proteinExistence type="inferred from homology"/>
<dbReference type="InterPro" id="IPR005583">
    <property type="entry name" value="YaaA"/>
</dbReference>
<reference evidence="2 3" key="1">
    <citation type="submission" date="2017-05" db="EMBL/GenBank/DDBJ databases">
        <title>Vagococcus spp. assemblies.</title>
        <authorList>
            <person name="Gulvik C.A."/>
        </authorList>
    </citation>
    <scope>NUCLEOTIDE SEQUENCE [LARGE SCALE GENOMIC DNA]</scope>
    <source>
        <strain evidence="2 3">NCFB 2497</strain>
    </source>
</reference>
<accession>A0A369B1D2</accession>
<dbReference type="OrthoDB" id="9777133at2"/>
<dbReference type="GO" id="GO:0005829">
    <property type="term" value="C:cytosol"/>
    <property type="evidence" value="ECO:0007669"/>
    <property type="project" value="TreeGrafter"/>
</dbReference>
<protein>
    <recommendedName>
        <fullName evidence="1">UPF0246 protein CBF32_00885</fullName>
    </recommendedName>
</protein>
<keyword evidence="3" id="KW-1185">Reference proteome</keyword>
<evidence type="ECO:0000313" key="3">
    <source>
        <dbReference type="Proteomes" id="UP000288197"/>
    </source>
</evidence>
<dbReference type="AlphaFoldDB" id="A0A369B1D2"/>
<dbReference type="NCBIfam" id="NF002543">
    <property type="entry name" value="PRK02101.1-4"/>
    <property type="match status" value="1"/>
</dbReference>
<dbReference type="RefSeq" id="WP_114288811.1">
    <property type="nucleotide sequence ID" value="NZ_CP081459.1"/>
</dbReference>
<comment type="similarity">
    <text evidence="1">Belongs to the UPF0246 family.</text>
</comment>
<comment type="caution">
    <text evidence="2">The sequence shown here is derived from an EMBL/GenBank/DDBJ whole genome shotgun (WGS) entry which is preliminary data.</text>
</comment>
<dbReference type="GO" id="GO:0033194">
    <property type="term" value="P:response to hydroperoxide"/>
    <property type="evidence" value="ECO:0007669"/>
    <property type="project" value="TreeGrafter"/>
</dbReference>
<dbReference type="GeneID" id="63145534"/>
<evidence type="ECO:0000256" key="1">
    <source>
        <dbReference type="HAMAP-Rule" id="MF_00652"/>
    </source>
</evidence>
<dbReference type="PANTHER" id="PTHR30283">
    <property type="entry name" value="PEROXIDE STRESS RESPONSE PROTEIN YAAA"/>
    <property type="match status" value="1"/>
</dbReference>
<name>A0A369B1D2_9ENTE</name>
<dbReference type="EMBL" id="NGJX01000001">
    <property type="protein sequence ID" value="RSU05582.1"/>
    <property type="molecule type" value="Genomic_DNA"/>
</dbReference>
<organism evidence="2 3">
    <name type="scientific">Vagococcus fluvialis</name>
    <dbReference type="NCBI Taxonomy" id="2738"/>
    <lineage>
        <taxon>Bacteria</taxon>
        <taxon>Bacillati</taxon>
        <taxon>Bacillota</taxon>
        <taxon>Bacilli</taxon>
        <taxon>Lactobacillales</taxon>
        <taxon>Enterococcaceae</taxon>
        <taxon>Vagococcus</taxon>
    </lineage>
</organism>
<evidence type="ECO:0000313" key="2">
    <source>
        <dbReference type="EMBL" id="RSU05582.1"/>
    </source>
</evidence>
<dbReference type="HAMAP" id="MF_00652">
    <property type="entry name" value="UPF0246"/>
    <property type="match status" value="1"/>
</dbReference>
<gene>
    <name evidence="2" type="ORF">CBF32_00885</name>
</gene>
<dbReference type="Pfam" id="PF03883">
    <property type="entry name" value="H2O2_YaaD"/>
    <property type="match status" value="1"/>
</dbReference>